<gene>
    <name evidence="8" type="primary">WRKY6</name>
</gene>
<name>J9ZY87_9CARY</name>
<dbReference type="InterPro" id="IPR003657">
    <property type="entry name" value="WRKY_dom"/>
</dbReference>
<dbReference type="Pfam" id="PF03106">
    <property type="entry name" value="WRKY"/>
    <property type="match status" value="1"/>
</dbReference>
<dbReference type="PROSITE" id="PS50811">
    <property type="entry name" value="WRKY"/>
    <property type="match status" value="1"/>
</dbReference>
<dbReference type="GO" id="GO:0003700">
    <property type="term" value="F:DNA-binding transcription factor activity"/>
    <property type="evidence" value="ECO:0007669"/>
    <property type="project" value="InterPro"/>
</dbReference>
<keyword evidence="2" id="KW-0805">Transcription regulation</keyword>
<dbReference type="InterPro" id="IPR044810">
    <property type="entry name" value="WRKY_plant"/>
</dbReference>
<evidence type="ECO:0000256" key="5">
    <source>
        <dbReference type="ARBA" id="ARBA00023242"/>
    </source>
</evidence>
<dbReference type="PANTHER" id="PTHR32096:SF137">
    <property type="entry name" value="WRKY TRANSCRIPTION FACTOR 65 ISOFORM X1-RELATED"/>
    <property type="match status" value="1"/>
</dbReference>
<keyword evidence="4" id="KW-0804">Transcription</keyword>
<sequence>MEGASKKYYWKEEEYADHHRHRPQQEADEERENSSSENSGDSPPSPTTFAISSSSPKRGRRAIQKRVVTVPIKDVEGSRLKGDSITPPSDSWAWRKYGQKPIKGSPYPRGYYRCSSSKGCPARKQVERSRASPSTLVITYSYEHNHPWPTSKNSHHHHHAHPSTTTSSAPPKTAPATATKTPAAPNVSPELDRINPAELDRINPAAYTPAPAIGQDHRHHRPNNTPIAKDNITDKLSAGFGDEALIVADDFMWFADMESAISSPSFNLDRPSVFTETVVGGAGGATRQDYDMIARLFPMGEEDESLFADLGELPECSAVFGRGTSIAASSSMVADEEEYRRRCNNFTTWCGTTS</sequence>
<keyword evidence="3" id="KW-0238">DNA-binding</keyword>
<reference evidence="8" key="1">
    <citation type="submission" date="2012-07" db="EMBL/GenBank/DDBJ databases">
        <title>Cloning and functional analysis of a WRKY gene from Tamarix hispida that involved in ABA stress tolerance.</title>
        <authorList>
            <person name="Zheng L."/>
            <person name="Liu G."/>
            <person name="Liu Y."/>
            <person name="Wang L."/>
            <person name="Wang Y."/>
        </authorList>
    </citation>
    <scope>NUCLEOTIDE SEQUENCE</scope>
</reference>
<feature type="domain" description="WRKY" evidence="7">
    <location>
        <begin position="83"/>
        <end position="149"/>
    </location>
</feature>
<feature type="compositionally biased region" description="Low complexity" evidence="6">
    <location>
        <begin position="162"/>
        <end position="186"/>
    </location>
</feature>
<evidence type="ECO:0000256" key="1">
    <source>
        <dbReference type="ARBA" id="ARBA00004123"/>
    </source>
</evidence>
<dbReference type="Gene3D" id="2.20.25.80">
    <property type="entry name" value="WRKY domain"/>
    <property type="match status" value="1"/>
</dbReference>
<dbReference type="PANTHER" id="PTHR32096">
    <property type="entry name" value="WRKY TRANSCRIPTION FACTOR 30-RELATED-RELATED"/>
    <property type="match status" value="1"/>
</dbReference>
<feature type="compositionally biased region" description="Basic and acidic residues" evidence="6">
    <location>
        <begin position="73"/>
        <end position="82"/>
    </location>
</feature>
<dbReference type="FunFam" id="2.20.25.80:FF:000004">
    <property type="entry name" value="WRKY transcription factor 65"/>
    <property type="match status" value="1"/>
</dbReference>
<evidence type="ECO:0000256" key="3">
    <source>
        <dbReference type="ARBA" id="ARBA00023125"/>
    </source>
</evidence>
<organism evidence="8">
    <name type="scientific">Tamarix hispida</name>
    <dbReference type="NCBI Taxonomy" id="189793"/>
    <lineage>
        <taxon>Eukaryota</taxon>
        <taxon>Viridiplantae</taxon>
        <taxon>Streptophyta</taxon>
        <taxon>Embryophyta</taxon>
        <taxon>Tracheophyta</taxon>
        <taxon>Spermatophyta</taxon>
        <taxon>Magnoliopsida</taxon>
        <taxon>eudicotyledons</taxon>
        <taxon>Gunneridae</taxon>
        <taxon>Pentapetalae</taxon>
        <taxon>Caryophyllales</taxon>
        <taxon>Tamaricaceae</taxon>
        <taxon>Tamarix</taxon>
    </lineage>
</organism>
<evidence type="ECO:0000256" key="4">
    <source>
        <dbReference type="ARBA" id="ARBA00023163"/>
    </source>
</evidence>
<evidence type="ECO:0000256" key="2">
    <source>
        <dbReference type="ARBA" id="ARBA00023015"/>
    </source>
</evidence>
<dbReference type="EMBL" id="JX416195">
    <property type="protein sequence ID" value="AFS64071.1"/>
    <property type="molecule type" value="Genomic_DNA"/>
</dbReference>
<dbReference type="SUPFAM" id="SSF118290">
    <property type="entry name" value="WRKY DNA-binding domain"/>
    <property type="match status" value="1"/>
</dbReference>
<feature type="compositionally biased region" description="Polar residues" evidence="6">
    <location>
        <begin position="47"/>
        <end position="56"/>
    </location>
</feature>
<proteinExistence type="predicted"/>
<protein>
    <submittedName>
        <fullName evidence="8">WRKY transcription factor 6</fullName>
    </submittedName>
</protein>
<evidence type="ECO:0000256" key="6">
    <source>
        <dbReference type="SAM" id="MobiDB-lite"/>
    </source>
</evidence>
<dbReference type="InterPro" id="IPR036576">
    <property type="entry name" value="WRKY_dom_sf"/>
</dbReference>
<evidence type="ECO:0000313" key="8">
    <source>
        <dbReference type="EMBL" id="AFS64071.1"/>
    </source>
</evidence>
<accession>J9ZY87</accession>
<dbReference type="GO" id="GO:0000976">
    <property type="term" value="F:transcription cis-regulatory region binding"/>
    <property type="evidence" value="ECO:0007669"/>
    <property type="project" value="TreeGrafter"/>
</dbReference>
<feature type="region of interest" description="Disordered" evidence="6">
    <location>
        <begin position="147"/>
        <end position="191"/>
    </location>
</feature>
<feature type="region of interest" description="Disordered" evidence="6">
    <location>
        <begin position="1"/>
        <end position="99"/>
    </location>
</feature>
<dbReference type="AlphaFoldDB" id="J9ZY87"/>
<evidence type="ECO:0000259" key="7">
    <source>
        <dbReference type="PROSITE" id="PS50811"/>
    </source>
</evidence>
<dbReference type="GO" id="GO:0005634">
    <property type="term" value="C:nucleus"/>
    <property type="evidence" value="ECO:0007669"/>
    <property type="project" value="UniProtKB-SubCell"/>
</dbReference>
<dbReference type="SMART" id="SM00774">
    <property type="entry name" value="WRKY"/>
    <property type="match status" value="1"/>
</dbReference>
<keyword evidence="5" id="KW-0539">Nucleus</keyword>
<comment type="subcellular location">
    <subcellularLocation>
        <location evidence="1">Nucleus</location>
    </subcellularLocation>
</comment>